<name>A0ABQ8TAQ6_PERAM</name>
<dbReference type="Proteomes" id="UP001148838">
    <property type="component" value="Unassembled WGS sequence"/>
</dbReference>
<dbReference type="EMBL" id="JAJSOF020000013">
    <property type="protein sequence ID" value="KAJ4443622.1"/>
    <property type="molecule type" value="Genomic_DNA"/>
</dbReference>
<evidence type="ECO:0000313" key="1">
    <source>
        <dbReference type="EMBL" id="KAJ4443622.1"/>
    </source>
</evidence>
<organism evidence="1 2">
    <name type="scientific">Periplaneta americana</name>
    <name type="common">American cockroach</name>
    <name type="synonym">Blatta americana</name>
    <dbReference type="NCBI Taxonomy" id="6978"/>
    <lineage>
        <taxon>Eukaryota</taxon>
        <taxon>Metazoa</taxon>
        <taxon>Ecdysozoa</taxon>
        <taxon>Arthropoda</taxon>
        <taxon>Hexapoda</taxon>
        <taxon>Insecta</taxon>
        <taxon>Pterygota</taxon>
        <taxon>Neoptera</taxon>
        <taxon>Polyneoptera</taxon>
        <taxon>Dictyoptera</taxon>
        <taxon>Blattodea</taxon>
        <taxon>Blattoidea</taxon>
        <taxon>Blattidae</taxon>
        <taxon>Blattinae</taxon>
        <taxon>Periplaneta</taxon>
    </lineage>
</organism>
<keyword evidence="2" id="KW-1185">Reference proteome</keyword>
<sequence>MRSSAQEIEPINGESASFLVSRAGATAVGSSRSGQMLTDILYLLDEKIGESCLYCTSTQATARFFTSLYAKNLEVLEFQHERNPAPACLFNDARNCRGYISVAAVPEFCPTGVLLHASTAELLFIMRRLWIEFGPPEWKTKTLSAKDEAV</sequence>
<protein>
    <submittedName>
        <fullName evidence="1">Uncharacterized protein</fullName>
    </submittedName>
</protein>
<accession>A0ABQ8TAQ6</accession>
<evidence type="ECO:0000313" key="2">
    <source>
        <dbReference type="Proteomes" id="UP001148838"/>
    </source>
</evidence>
<reference evidence="1 2" key="1">
    <citation type="journal article" date="2022" name="Allergy">
        <title>Genome assembly and annotation of Periplaneta americana reveal a comprehensive cockroach allergen profile.</title>
        <authorList>
            <person name="Wang L."/>
            <person name="Xiong Q."/>
            <person name="Saelim N."/>
            <person name="Wang L."/>
            <person name="Nong W."/>
            <person name="Wan A.T."/>
            <person name="Shi M."/>
            <person name="Liu X."/>
            <person name="Cao Q."/>
            <person name="Hui J.H.L."/>
            <person name="Sookrung N."/>
            <person name="Leung T.F."/>
            <person name="Tungtrongchitr A."/>
            <person name="Tsui S.K.W."/>
        </authorList>
    </citation>
    <scope>NUCLEOTIDE SEQUENCE [LARGE SCALE GENOMIC DNA]</scope>
    <source>
        <strain evidence="1">PWHHKU_190912</strain>
    </source>
</reference>
<gene>
    <name evidence="1" type="ORF">ANN_05296</name>
</gene>
<proteinExistence type="predicted"/>
<comment type="caution">
    <text evidence="1">The sequence shown here is derived from an EMBL/GenBank/DDBJ whole genome shotgun (WGS) entry which is preliminary data.</text>
</comment>